<reference evidence="1 4" key="2">
    <citation type="submission" date="2018-03" db="EMBL/GenBank/DDBJ databases">
        <title>Genomic Encyclopedia of Archaeal and Bacterial Type Strains, Phase II (KMG-II): from individual species to whole genera.</title>
        <authorList>
            <person name="Goeker M."/>
        </authorList>
    </citation>
    <scope>NUCLEOTIDE SEQUENCE [LARGE SCALE GENOMIC DNA]</scope>
    <source>
        <strain evidence="1 4">DSM 29956</strain>
    </source>
</reference>
<evidence type="ECO:0008006" key="5">
    <source>
        <dbReference type="Google" id="ProtNLM"/>
    </source>
</evidence>
<protein>
    <recommendedName>
        <fullName evidence="5">Cellulose biosynthesis protein BcsS</fullName>
    </recommendedName>
</protein>
<evidence type="ECO:0000313" key="4">
    <source>
        <dbReference type="Proteomes" id="UP000240624"/>
    </source>
</evidence>
<organism evidence="2 3">
    <name type="scientific">Limimaricola soesokkakensis</name>
    <dbReference type="NCBI Taxonomy" id="1343159"/>
    <lineage>
        <taxon>Bacteria</taxon>
        <taxon>Pseudomonadati</taxon>
        <taxon>Pseudomonadota</taxon>
        <taxon>Alphaproteobacteria</taxon>
        <taxon>Rhodobacterales</taxon>
        <taxon>Paracoccaceae</taxon>
        <taxon>Limimaricola</taxon>
    </lineage>
</organism>
<reference evidence="2 3" key="1">
    <citation type="submission" date="2017-03" db="EMBL/GenBank/DDBJ databases">
        <authorList>
            <person name="Afonso C.L."/>
            <person name="Miller P.J."/>
            <person name="Scott M.A."/>
            <person name="Spackman E."/>
            <person name="Goraichik I."/>
            <person name="Dimitrov K.M."/>
            <person name="Suarez D.L."/>
            <person name="Swayne D.E."/>
        </authorList>
    </citation>
    <scope>NUCLEOTIDE SEQUENCE [LARGE SCALE GENOMIC DNA]</scope>
    <source>
        <strain evidence="2 3">CECT 8367</strain>
    </source>
</reference>
<keyword evidence="4" id="KW-1185">Reference proteome</keyword>
<evidence type="ECO:0000313" key="1">
    <source>
        <dbReference type="EMBL" id="PSK87593.1"/>
    </source>
</evidence>
<sequence>MIRAVLLSLVIVLTGAMARAGAWPREEGELFLSFGGNVALFGDAVRPVHYDPTIYLEYGLTERLTLGLDGYTADAGTAGSLFAWLRVPWRPDATGDVWAVSAGLGTTLLPDGAQEATSRLGLHWGRGLENGWLALDAQGQLGVTRLSHQAKIEASWGREFTPRWTGLMQGQIGYGLSGDTYAKIGASGILHATPRLDLRLGLTRALTGDRGGGLTLEAWWRF</sequence>
<accession>A0A1X6YUJ7</accession>
<dbReference type="EMBL" id="PYGB01000002">
    <property type="protein sequence ID" value="PSK87593.1"/>
    <property type="molecule type" value="Genomic_DNA"/>
</dbReference>
<dbReference type="Proteomes" id="UP000193495">
    <property type="component" value="Unassembled WGS sequence"/>
</dbReference>
<name>A0A1X6YUJ7_9RHOB</name>
<proteinExistence type="predicted"/>
<dbReference type="Proteomes" id="UP000240624">
    <property type="component" value="Unassembled WGS sequence"/>
</dbReference>
<dbReference type="EMBL" id="FWFY01000003">
    <property type="protein sequence ID" value="SLN31613.1"/>
    <property type="molecule type" value="Genomic_DNA"/>
</dbReference>
<dbReference type="RefSeq" id="WP_133056291.1">
    <property type="nucleotide sequence ID" value="NZ_FWFY01000003.1"/>
</dbReference>
<gene>
    <name evidence="1" type="ORF">CLV79_10274</name>
    <name evidence="2" type="ORF">LOS8367_01158</name>
</gene>
<dbReference type="OrthoDB" id="7857490at2"/>
<evidence type="ECO:0000313" key="2">
    <source>
        <dbReference type="EMBL" id="SLN31613.1"/>
    </source>
</evidence>
<evidence type="ECO:0000313" key="3">
    <source>
        <dbReference type="Proteomes" id="UP000193495"/>
    </source>
</evidence>
<dbReference type="AlphaFoldDB" id="A0A1X6YUJ7"/>